<accession>A0A077QMQ9</accession>
<organism evidence="1 2">
    <name type="scientific">Xenorhabdus bovienii str. Intermedium</name>
    <dbReference type="NCBI Taxonomy" id="1379677"/>
    <lineage>
        <taxon>Bacteria</taxon>
        <taxon>Pseudomonadati</taxon>
        <taxon>Pseudomonadota</taxon>
        <taxon>Gammaproteobacteria</taxon>
        <taxon>Enterobacterales</taxon>
        <taxon>Morganellaceae</taxon>
        <taxon>Xenorhabdus</taxon>
    </lineage>
</organism>
<dbReference type="EMBL" id="CBTB010000266">
    <property type="protein sequence ID" value="CDH34854.1"/>
    <property type="molecule type" value="Genomic_DNA"/>
</dbReference>
<proteinExistence type="predicted"/>
<reference evidence="1" key="1">
    <citation type="submission" date="2013-07" db="EMBL/GenBank/DDBJ databases">
        <title>Sub-species coevolution in mutualistic symbiosis.</title>
        <authorList>
            <person name="Murfin K."/>
            <person name="Klassen J."/>
            <person name="Lee M."/>
            <person name="Forst S."/>
            <person name="Stock P."/>
            <person name="Goodrich-Blair H."/>
        </authorList>
    </citation>
    <scope>NUCLEOTIDE SEQUENCE [LARGE SCALE GENOMIC DNA]</scope>
    <source>
        <strain evidence="1">Intermedium</strain>
    </source>
</reference>
<name>A0A077QMQ9_XENBV</name>
<protein>
    <submittedName>
        <fullName evidence="1">Uncharacterized protein</fullName>
    </submittedName>
</protein>
<gene>
    <name evidence="1" type="ORF">XBI1_580024</name>
</gene>
<evidence type="ECO:0000313" key="1">
    <source>
        <dbReference type="EMBL" id="CDH34854.1"/>
    </source>
</evidence>
<dbReference type="AlphaFoldDB" id="A0A077QMQ9"/>
<sequence>MQGQQWHCLQLQLSVTLIGYYASNSSIELQNKVYKSLLSSPRKAKQNEV</sequence>
<dbReference type="HOGENOM" id="CLU_3142288_0_0_6"/>
<dbReference type="Proteomes" id="UP000028480">
    <property type="component" value="Unassembled WGS sequence"/>
</dbReference>
<comment type="caution">
    <text evidence="1">The sequence shown here is derived from an EMBL/GenBank/DDBJ whole genome shotgun (WGS) entry which is preliminary data.</text>
</comment>
<evidence type="ECO:0000313" key="2">
    <source>
        <dbReference type="Proteomes" id="UP000028480"/>
    </source>
</evidence>